<reference evidence="1 2" key="1">
    <citation type="submission" date="2018-05" db="EMBL/GenBank/DDBJ databases">
        <title>Genetic diversity of glacier-inhabiting Cryobacterium bacteria in China and description of Cryobacterium mengkeensis sp. nov. and Arthrobacter glacialis sp. nov.</title>
        <authorList>
            <person name="Liu Q."/>
            <person name="Xin Y.-H."/>
        </authorList>
    </citation>
    <scope>NUCLEOTIDE SEQUENCE [LARGE SCALE GENOMIC DNA]</scope>
    <source>
        <strain evidence="1 2">B7</strain>
    </source>
</reference>
<comment type="caution">
    <text evidence="1">The sequence shown here is derived from an EMBL/GenBank/DDBJ whole genome shotgun (WGS) entry which is preliminary data.</text>
</comment>
<dbReference type="OrthoDB" id="2505409at2"/>
<dbReference type="Proteomes" id="UP000247980">
    <property type="component" value="Unassembled WGS sequence"/>
</dbReference>
<protein>
    <submittedName>
        <fullName evidence="1">Glycosyl hydrolase</fullName>
    </submittedName>
</protein>
<dbReference type="RefSeq" id="WP_110484527.1">
    <property type="nucleotide sequence ID" value="NZ_QJVC01000004.1"/>
</dbReference>
<dbReference type="PANTHER" id="PTHR47791">
    <property type="entry name" value="MEIOTICALLY UP-REGULATED GENE 191 PROTEIN"/>
    <property type="match status" value="1"/>
</dbReference>
<dbReference type="Pfam" id="PF03663">
    <property type="entry name" value="Glyco_hydro_76"/>
    <property type="match status" value="1"/>
</dbReference>
<dbReference type="Gene3D" id="1.50.10.20">
    <property type="match status" value="1"/>
</dbReference>
<dbReference type="PANTHER" id="PTHR47791:SF3">
    <property type="entry name" value="MEIOTICALLY UP-REGULATED GENE 191 PROTEIN"/>
    <property type="match status" value="1"/>
</dbReference>
<keyword evidence="2" id="KW-1185">Reference proteome</keyword>
<accession>A0A2V5IXG1</accession>
<dbReference type="InterPro" id="IPR053169">
    <property type="entry name" value="MUG_Protein"/>
</dbReference>
<evidence type="ECO:0000313" key="1">
    <source>
        <dbReference type="EMBL" id="PYI38964.1"/>
    </source>
</evidence>
<dbReference type="AlphaFoldDB" id="A0A2V5IXG1"/>
<gene>
    <name evidence="1" type="ORF">CVS30_06520</name>
</gene>
<dbReference type="GO" id="GO:0016787">
    <property type="term" value="F:hydrolase activity"/>
    <property type="evidence" value="ECO:0007669"/>
    <property type="project" value="UniProtKB-KW"/>
</dbReference>
<dbReference type="SUPFAM" id="SSF48208">
    <property type="entry name" value="Six-hairpin glycosidases"/>
    <property type="match status" value="1"/>
</dbReference>
<evidence type="ECO:0000313" key="2">
    <source>
        <dbReference type="Proteomes" id="UP000247980"/>
    </source>
</evidence>
<organism evidence="1 2">
    <name type="scientific">Arthrobacter psychrolactophilus</name>
    <dbReference type="NCBI Taxonomy" id="92442"/>
    <lineage>
        <taxon>Bacteria</taxon>
        <taxon>Bacillati</taxon>
        <taxon>Actinomycetota</taxon>
        <taxon>Actinomycetes</taxon>
        <taxon>Micrococcales</taxon>
        <taxon>Micrococcaceae</taxon>
        <taxon>Arthrobacter</taxon>
    </lineage>
</organism>
<keyword evidence="1" id="KW-0378">Hydrolase</keyword>
<proteinExistence type="predicted"/>
<dbReference type="GO" id="GO:0005975">
    <property type="term" value="P:carbohydrate metabolic process"/>
    <property type="evidence" value="ECO:0007669"/>
    <property type="project" value="InterPro"/>
</dbReference>
<sequence>MTGAASHNNPPAHTHNWAALTAEAADEVNQTFGRRLMSLPGTWIGQLSTEAPAAPRRPWSEWHYWWQAHYLDALIDTAYLSLAQGDRITAHAELRRGRALLFGIMIRNFGLFPNYFYDDMAWLALAAGRLNGLSIRLEARPSWLARHAVRTLTRHLHGAHDEVLGGGIYWSRKRDFKNTPANGPAALVFARSGAKETAAAVADWLRLELFDPEIGLYLDGIHPSATGRDVEGTIYTYNQGPILAALLELGRPQDLDHAAALIAAISERLSTPGQGLRLEPGGDGSLFTGILCRYLALAARDPRLSALSRDTASNLVRDTAAQLAHEHPTQLSAAVQRWTVFAAAASL</sequence>
<dbReference type="EMBL" id="QJVC01000004">
    <property type="protein sequence ID" value="PYI38964.1"/>
    <property type="molecule type" value="Genomic_DNA"/>
</dbReference>
<dbReference type="InterPro" id="IPR005198">
    <property type="entry name" value="Glyco_hydro_76"/>
</dbReference>
<dbReference type="InterPro" id="IPR008928">
    <property type="entry name" value="6-hairpin_glycosidase_sf"/>
</dbReference>
<name>A0A2V5IXG1_9MICC</name>